<evidence type="ECO:0000313" key="2">
    <source>
        <dbReference type="Proteomes" id="UP000638313"/>
    </source>
</evidence>
<reference evidence="1" key="2">
    <citation type="submission" date="2020-09" db="EMBL/GenBank/DDBJ databases">
        <authorList>
            <person name="Sun Q."/>
            <person name="Ohkuma M."/>
        </authorList>
    </citation>
    <scope>NUCLEOTIDE SEQUENCE</scope>
    <source>
        <strain evidence="1">JCM 4059</strain>
    </source>
</reference>
<evidence type="ECO:0000313" key="1">
    <source>
        <dbReference type="EMBL" id="GHF72555.1"/>
    </source>
</evidence>
<dbReference type="AlphaFoldDB" id="A0A919B9S7"/>
<comment type="caution">
    <text evidence="1">The sequence shown here is derived from an EMBL/GenBank/DDBJ whole genome shotgun (WGS) entry which is preliminary data.</text>
</comment>
<accession>A0A919B9S7</accession>
<sequence length="112" mass="11351">MYAAAISGTGGLPPLLKPETAAEFAQVHSHGINIVFGTPDAFALGFAATWLNYPFLSAGAFGHSGAAGSQAFADPASGLAFGYNRRRFAFPGGAAPETVPLARAVHACATRG</sequence>
<keyword evidence="2" id="KW-1185">Reference proteome</keyword>
<dbReference type="InterPro" id="IPR012338">
    <property type="entry name" value="Beta-lactam/transpept-like"/>
</dbReference>
<dbReference type="Proteomes" id="UP000638313">
    <property type="component" value="Unassembled WGS sequence"/>
</dbReference>
<dbReference type="EMBL" id="BNBD01000022">
    <property type="protein sequence ID" value="GHF72555.1"/>
    <property type="molecule type" value="Genomic_DNA"/>
</dbReference>
<dbReference type="Gene3D" id="3.40.710.10">
    <property type="entry name" value="DD-peptidase/beta-lactamase superfamily"/>
    <property type="match status" value="1"/>
</dbReference>
<name>A0A919B9S7_9ACTN</name>
<organism evidence="1 2">
    <name type="scientific">Streptomyces mashuensis</name>
    <dbReference type="NCBI Taxonomy" id="33904"/>
    <lineage>
        <taxon>Bacteria</taxon>
        <taxon>Bacillati</taxon>
        <taxon>Actinomycetota</taxon>
        <taxon>Actinomycetes</taxon>
        <taxon>Kitasatosporales</taxon>
        <taxon>Streptomycetaceae</taxon>
        <taxon>Streptomyces</taxon>
    </lineage>
</organism>
<proteinExistence type="predicted"/>
<dbReference type="SUPFAM" id="SSF56601">
    <property type="entry name" value="beta-lactamase/transpeptidase-like"/>
    <property type="match status" value="1"/>
</dbReference>
<reference evidence="1" key="1">
    <citation type="journal article" date="2014" name="Int. J. Syst. Evol. Microbiol.">
        <title>Complete genome sequence of Corynebacterium casei LMG S-19264T (=DSM 44701T), isolated from a smear-ripened cheese.</title>
        <authorList>
            <consortium name="US DOE Joint Genome Institute (JGI-PGF)"/>
            <person name="Walter F."/>
            <person name="Albersmeier A."/>
            <person name="Kalinowski J."/>
            <person name="Ruckert C."/>
        </authorList>
    </citation>
    <scope>NUCLEOTIDE SEQUENCE</scope>
    <source>
        <strain evidence="1">JCM 4059</strain>
    </source>
</reference>
<protein>
    <submittedName>
        <fullName evidence="1">Uncharacterized protein</fullName>
    </submittedName>
</protein>
<gene>
    <name evidence="1" type="ORF">GCM10010218_62340</name>
</gene>